<evidence type="ECO:0000256" key="1">
    <source>
        <dbReference type="SAM" id="Phobius"/>
    </source>
</evidence>
<reference evidence="2 3" key="1">
    <citation type="journal article" date="2013" name="Curr. Biol.">
        <title>The Genome of the Foraminiferan Reticulomyxa filosa.</title>
        <authorList>
            <person name="Glockner G."/>
            <person name="Hulsmann N."/>
            <person name="Schleicher M."/>
            <person name="Noegel A.A."/>
            <person name="Eichinger L."/>
            <person name="Gallinger C."/>
            <person name="Pawlowski J."/>
            <person name="Sierra R."/>
            <person name="Euteneuer U."/>
            <person name="Pillet L."/>
            <person name="Moustafa A."/>
            <person name="Platzer M."/>
            <person name="Groth M."/>
            <person name="Szafranski K."/>
            <person name="Schliwa M."/>
        </authorList>
    </citation>
    <scope>NUCLEOTIDE SEQUENCE [LARGE SCALE GENOMIC DNA]</scope>
</reference>
<keyword evidence="1" id="KW-0812">Transmembrane</keyword>
<feature type="transmembrane region" description="Helical" evidence="1">
    <location>
        <begin position="26"/>
        <end position="45"/>
    </location>
</feature>
<keyword evidence="3" id="KW-1185">Reference proteome</keyword>
<keyword evidence="1" id="KW-1133">Transmembrane helix</keyword>
<feature type="transmembrane region" description="Helical" evidence="1">
    <location>
        <begin position="57"/>
        <end position="75"/>
    </location>
</feature>
<evidence type="ECO:0000313" key="3">
    <source>
        <dbReference type="Proteomes" id="UP000023152"/>
    </source>
</evidence>
<comment type="caution">
    <text evidence="2">The sequence shown here is derived from an EMBL/GenBank/DDBJ whole genome shotgun (WGS) entry which is preliminary data.</text>
</comment>
<evidence type="ECO:0000313" key="2">
    <source>
        <dbReference type="EMBL" id="ETO23520.1"/>
    </source>
</evidence>
<dbReference type="AlphaFoldDB" id="X6NB57"/>
<dbReference type="EMBL" id="ASPP01009876">
    <property type="protein sequence ID" value="ETO23520.1"/>
    <property type="molecule type" value="Genomic_DNA"/>
</dbReference>
<name>X6NB57_RETFI</name>
<gene>
    <name evidence="2" type="ORF">RFI_13658</name>
</gene>
<protein>
    <submittedName>
        <fullName evidence="2">Uncharacterized protein</fullName>
    </submittedName>
</protein>
<organism evidence="2 3">
    <name type="scientific">Reticulomyxa filosa</name>
    <dbReference type="NCBI Taxonomy" id="46433"/>
    <lineage>
        <taxon>Eukaryota</taxon>
        <taxon>Sar</taxon>
        <taxon>Rhizaria</taxon>
        <taxon>Retaria</taxon>
        <taxon>Foraminifera</taxon>
        <taxon>Monothalamids</taxon>
        <taxon>Reticulomyxidae</taxon>
        <taxon>Reticulomyxa</taxon>
    </lineage>
</organism>
<proteinExistence type="predicted"/>
<accession>X6NB57</accession>
<sequence length="267" mass="30865">MCLSKKYDSKDFEVVFVLDKYGKKMIITAVIQTILMLGGLLIIVLPPIRDAINSSTVGYLNFIIGAVIFCFFAFVPRPVFWHYDMIGDVYLVFDESKFKLYLLEGKFFNCRWRFREVGHYGLFRGIAWNPKKRRLCFYAKGSSHSPYQPGGGEGRKEKDNLNPFFFFKDLIEKVSMWWFENKSEEFDQKVYFGVTVLPFEEGLQDDQGVSVDIDFDYYKKKNDDVVAGDEVEVAEPKTRGDDDFVEDDADEVAAANVASDDENKEYV</sequence>
<dbReference type="Proteomes" id="UP000023152">
    <property type="component" value="Unassembled WGS sequence"/>
</dbReference>
<keyword evidence="1" id="KW-0472">Membrane</keyword>